<comment type="caution">
    <text evidence="3">The sequence shown here is derived from an EMBL/GenBank/DDBJ whole genome shotgun (WGS) entry which is preliminary data.</text>
</comment>
<feature type="transmembrane region" description="Helical" evidence="1">
    <location>
        <begin position="111"/>
        <end position="130"/>
    </location>
</feature>
<evidence type="ECO:0000313" key="4">
    <source>
        <dbReference type="Proteomes" id="UP001165293"/>
    </source>
</evidence>
<keyword evidence="1" id="KW-0812">Transmembrane</keyword>
<organism evidence="3 4">
    <name type="scientific">Noviluteimonas lactosilytica</name>
    <dbReference type="NCBI Taxonomy" id="2888523"/>
    <lineage>
        <taxon>Bacteria</taxon>
        <taxon>Pseudomonadati</taxon>
        <taxon>Pseudomonadota</taxon>
        <taxon>Gammaproteobacteria</taxon>
        <taxon>Lysobacterales</taxon>
        <taxon>Lysobacteraceae</taxon>
        <taxon>Noviluteimonas</taxon>
    </lineage>
</organism>
<keyword evidence="1" id="KW-0472">Membrane</keyword>
<dbReference type="Proteomes" id="UP001165293">
    <property type="component" value="Unassembled WGS sequence"/>
</dbReference>
<keyword evidence="1" id="KW-1133">Transmembrane helix</keyword>
<evidence type="ECO:0000256" key="1">
    <source>
        <dbReference type="SAM" id="Phobius"/>
    </source>
</evidence>
<dbReference type="InterPro" id="IPR043728">
    <property type="entry name" value="DUF5671"/>
</dbReference>
<evidence type="ECO:0000259" key="2">
    <source>
        <dbReference type="Pfam" id="PF18920"/>
    </source>
</evidence>
<sequence>MAGSQDLEVFVREALARGTSRDTITATLAGAGWSNAQVKRALGSWAEVDFPVPVPRPRASLSAREAFFYLLMFAALYMAAWHLCSLAFDLLNRALPDATDQGYLFRTTESSMRWSAASLVIAFPVFLWMARLVARQVTQDPLARLSPVRRWLTYLTLFLAALALVGDMITLVYNLLGGDVTLRFVLKVLVIGAVAGAIFSYYLADLRRGEDA</sequence>
<gene>
    <name evidence="3" type="ORF">LK996_14450</name>
</gene>
<protein>
    <submittedName>
        <fullName evidence="3">DUF5671 domain-containing protein</fullName>
    </submittedName>
</protein>
<name>A0ABS8JLG2_9GAMM</name>
<feature type="transmembrane region" description="Helical" evidence="1">
    <location>
        <begin position="184"/>
        <end position="204"/>
    </location>
</feature>
<reference evidence="3" key="1">
    <citation type="submission" date="2021-10" db="EMBL/GenBank/DDBJ databases">
        <authorList>
            <person name="Lyu M."/>
            <person name="Wang X."/>
            <person name="Meng X."/>
            <person name="Xu K."/>
        </authorList>
    </citation>
    <scope>NUCLEOTIDE SEQUENCE</scope>
    <source>
        <strain evidence="3">A6</strain>
    </source>
</reference>
<feature type="transmembrane region" description="Helical" evidence="1">
    <location>
        <begin position="151"/>
        <end position="172"/>
    </location>
</feature>
<evidence type="ECO:0000313" key="3">
    <source>
        <dbReference type="EMBL" id="MCC8364273.1"/>
    </source>
</evidence>
<dbReference type="EMBL" id="JAJGAK010000004">
    <property type="protein sequence ID" value="MCC8364273.1"/>
    <property type="molecule type" value="Genomic_DNA"/>
</dbReference>
<feature type="domain" description="DUF5671" evidence="2">
    <location>
        <begin position="65"/>
        <end position="201"/>
    </location>
</feature>
<feature type="transmembrane region" description="Helical" evidence="1">
    <location>
        <begin position="66"/>
        <end position="91"/>
    </location>
</feature>
<proteinExistence type="predicted"/>
<accession>A0ABS8JLG2</accession>
<keyword evidence="4" id="KW-1185">Reference proteome</keyword>
<dbReference type="RefSeq" id="WP_230528067.1">
    <property type="nucleotide sequence ID" value="NZ_JAJGAK010000004.1"/>
</dbReference>
<dbReference type="Pfam" id="PF18920">
    <property type="entry name" value="DUF5671"/>
    <property type="match status" value="1"/>
</dbReference>